<evidence type="ECO:0000256" key="14">
    <source>
        <dbReference type="ARBA" id="ARBA00038937"/>
    </source>
</evidence>
<dbReference type="InterPro" id="IPR005076">
    <property type="entry name" value="Glyco_trans_6"/>
</dbReference>
<keyword evidence="12 19" id="KW-0472">Membrane</keyword>
<sequence length="247" mass="28684">MNVKGKVILSMLVVSTVIVVFWEYIHSPEGSLFWINPSRNPEVSGSSIQKGWWFPRWFNNGYQEEDEDVDEEKEQRKEDESKLKLSDWFNPFKRPEVVTMTDWKAPVVWEGTYNRAVLDDYYAKQKITVGLTVFAVGRGFGPRRSGQPELLLPEVGWVPVSASISLFRTTFLPKLQSFLLKSWSCDNSLKYNPFCSFGDFFFSLSKRKQRFTFPISLLPATPLHGPSHLYLFRAPHGKLTARLYRER</sequence>
<keyword evidence="11" id="KW-0333">Golgi apparatus</keyword>
<evidence type="ECO:0000256" key="16">
    <source>
        <dbReference type="ARBA" id="ARBA00042230"/>
    </source>
</evidence>
<evidence type="ECO:0000256" key="19">
    <source>
        <dbReference type="SAM" id="Phobius"/>
    </source>
</evidence>
<accession>A0A8C2PBQ8</accession>
<evidence type="ECO:0000256" key="9">
    <source>
        <dbReference type="ARBA" id="ARBA00022968"/>
    </source>
</evidence>
<comment type="cofactor">
    <cofactor evidence="1">
        <name>Mn(2+)</name>
        <dbReference type="ChEBI" id="CHEBI:29035"/>
    </cofactor>
</comment>
<dbReference type="GO" id="GO:0031982">
    <property type="term" value="C:vesicle"/>
    <property type="evidence" value="ECO:0007669"/>
    <property type="project" value="TreeGrafter"/>
</dbReference>
<keyword evidence="7 19" id="KW-0812">Transmembrane</keyword>
<feature type="binding site" evidence="18">
    <location>
        <begin position="134"/>
        <end position="136"/>
    </location>
    <ligand>
        <name>UDP-N-acetyl-alpha-D-galactosamine</name>
        <dbReference type="ChEBI" id="CHEBI:67138"/>
    </ligand>
</feature>
<dbReference type="EC" id="2.4.1.87" evidence="14"/>
<comment type="catalytic activity">
    <reaction evidence="17">
        <text>a beta-D-galactosyl-(1-&gt;4)-N-acetyl-beta-D-glucosaminyl derivative + UDP-alpha-D-galactose = an alpha-D-galactosyl-(1-&gt;3)-beta-D-galactosyl-(1-&gt;4)-N-acetyl-beta-D-glucosaminyl derivative + UDP + H(+)</text>
        <dbReference type="Rhea" id="RHEA:13013"/>
        <dbReference type="ChEBI" id="CHEBI:15378"/>
        <dbReference type="ChEBI" id="CHEBI:58223"/>
        <dbReference type="ChEBI" id="CHEBI:66914"/>
        <dbReference type="ChEBI" id="CHEBI:133507"/>
        <dbReference type="ChEBI" id="CHEBI:138024"/>
        <dbReference type="EC" id="2.4.1.87"/>
    </reaction>
</comment>
<dbReference type="SUPFAM" id="SSF53448">
    <property type="entry name" value="Nucleotide-diphospho-sugar transferases"/>
    <property type="match status" value="1"/>
</dbReference>
<dbReference type="PANTHER" id="PTHR10462:SF26">
    <property type="entry name" value="N-ACETYLLACTOSAMINIDE ALPHA-1,3-GALACTOSYLTRANSFERASE"/>
    <property type="match status" value="1"/>
</dbReference>
<evidence type="ECO:0000256" key="7">
    <source>
        <dbReference type="ARBA" id="ARBA00022692"/>
    </source>
</evidence>
<keyword evidence="10 19" id="KW-1133">Transmembrane helix</keyword>
<keyword evidence="6" id="KW-0808">Transferase</keyword>
<comment type="pathway">
    <text evidence="3">Protein modification; protein glycosylation.</text>
</comment>
<dbReference type="AlphaFoldDB" id="A0A8C2PBQ8"/>
<evidence type="ECO:0000313" key="20">
    <source>
        <dbReference type="Ensembl" id="ENSCHIP00010016449.1"/>
    </source>
</evidence>
<proteinExistence type="inferred from homology"/>
<dbReference type="PANTHER" id="PTHR10462">
    <property type="entry name" value="GLYCOSYLTRANSFERASE-RELATED"/>
    <property type="match status" value="1"/>
</dbReference>
<keyword evidence="13" id="KW-0464">Manganese</keyword>
<protein>
    <recommendedName>
        <fullName evidence="15">N-acetyllactosaminide alpha-1,3-galactosyltransferase</fullName>
        <ecNumber evidence="14">2.4.1.87</ecNumber>
    </recommendedName>
    <alternativeName>
        <fullName evidence="16">UDP-galactose:beta-D-galactosyl-1,4-N-acetyl-D-glucosaminide alpha-1,3-galactosyltransferase</fullName>
    </alternativeName>
</protein>
<comment type="subcellular location">
    <subcellularLocation>
        <location evidence="2">Golgi apparatus</location>
        <location evidence="2">Golgi stack membrane</location>
        <topology evidence="2">Single-pass type II membrane protein</topology>
    </subcellularLocation>
</comment>
<dbReference type="GO" id="GO:0032580">
    <property type="term" value="C:Golgi cisterna membrane"/>
    <property type="evidence" value="ECO:0007669"/>
    <property type="project" value="UniProtKB-SubCell"/>
</dbReference>
<evidence type="ECO:0000256" key="3">
    <source>
        <dbReference type="ARBA" id="ARBA00004922"/>
    </source>
</evidence>
<dbReference type="InterPro" id="IPR029044">
    <property type="entry name" value="Nucleotide-diphossugar_trans"/>
</dbReference>
<comment type="similarity">
    <text evidence="4">Belongs to the glycosyltransferase 6 family.</text>
</comment>
<dbReference type="Pfam" id="PF03414">
    <property type="entry name" value="Glyco_transf_6"/>
    <property type="match status" value="1"/>
</dbReference>
<dbReference type="GO" id="GO:0046872">
    <property type="term" value="F:metal ion binding"/>
    <property type="evidence" value="ECO:0007669"/>
    <property type="project" value="UniProtKB-KW"/>
</dbReference>
<keyword evidence="8" id="KW-0479">Metal-binding</keyword>
<evidence type="ECO:0000256" key="18">
    <source>
        <dbReference type="PIRSR" id="PIRSR605076-2"/>
    </source>
</evidence>
<evidence type="ECO:0000256" key="12">
    <source>
        <dbReference type="ARBA" id="ARBA00023136"/>
    </source>
</evidence>
<evidence type="ECO:0000256" key="4">
    <source>
        <dbReference type="ARBA" id="ARBA00010413"/>
    </source>
</evidence>
<evidence type="ECO:0000256" key="17">
    <source>
        <dbReference type="ARBA" id="ARBA00048429"/>
    </source>
</evidence>
<feature type="transmembrane region" description="Helical" evidence="19">
    <location>
        <begin position="7"/>
        <end position="25"/>
    </location>
</feature>
<dbReference type="Ensembl" id="ENSCHIT00010023012.1">
    <property type="protein sequence ID" value="ENSCHIP00010016449.1"/>
    <property type="gene ID" value="ENSCHIG00010011984.1"/>
</dbReference>
<evidence type="ECO:0000256" key="6">
    <source>
        <dbReference type="ARBA" id="ARBA00022679"/>
    </source>
</evidence>
<keyword evidence="9" id="KW-0735">Signal-anchor</keyword>
<dbReference type="Gene3D" id="3.90.550.10">
    <property type="entry name" value="Spore Coat Polysaccharide Biosynthesis Protein SpsA, Chain A"/>
    <property type="match status" value="1"/>
</dbReference>
<evidence type="ECO:0000256" key="11">
    <source>
        <dbReference type="ARBA" id="ARBA00023034"/>
    </source>
</evidence>
<evidence type="ECO:0000256" key="1">
    <source>
        <dbReference type="ARBA" id="ARBA00001936"/>
    </source>
</evidence>
<evidence type="ECO:0000256" key="5">
    <source>
        <dbReference type="ARBA" id="ARBA00022676"/>
    </source>
</evidence>
<evidence type="ECO:0000256" key="2">
    <source>
        <dbReference type="ARBA" id="ARBA00004447"/>
    </source>
</evidence>
<evidence type="ECO:0000256" key="13">
    <source>
        <dbReference type="ARBA" id="ARBA00023211"/>
    </source>
</evidence>
<dbReference type="GO" id="GO:0047276">
    <property type="term" value="F:N-acetyllactosaminide 3-alpha-galactosyltransferase activity"/>
    <property type="evidence" value="ECO:0007669"/>
    <property type="project" value="UniProtKB-EC"/>
</dbReference>
<evidence type="ECO:0000256" key="15">
    <source>
        <dbReference type="ARBA" id="ARBA00040779"/>
    </source>
</evidence>
<reference evidence="20" key="1">
    <citation type="submission" date="2019-03" db="EMBL/GenBank/DDBJ databases">
        <title>Genome sequencing and reference-guided assembly of Black Bengal Goat (Capra hircus).</title>
        <authorList>
            <person name="Siddiki A.Z."/>
            <person name="Baten A."/>
            <person name="Billah M."/>
            <person name="Alam M.A.U."/>
            <person name="Shawrob K.S.M."/>
            <person name="Saha S."/>
            <person name="Chowdhury M."/>
            <person name="Rahman A.H."/>
            <person name="Stear M."/>
            <person name="Miah G."/>
            <person name="Das G.B."/>
            <person name="Hossain M.M."/>
            <person name="Kumkum M."/>
            <person name="Islam M.S."/>
            <person name="Mollah A.M."/>
            <person name="Ahsan A."/>
            <person name="Tusar F."/>
            <person name="Khan M.K.I."/>
        </authorList>
    </citation>
    <scope>NUCLEOTIDE SEQUENCE [LARGE SCALE GENOMIC DNA]</scope>
</reference>
<evidence type="ECO:0000256" key="8">
    <source>
        <dbReference type="ARBA" id="ARBA00022723"/>
    </source>
</evidence>
<keyword evidence="5" id="KW-0328">Glycosyltransferase</keyword>
<reference evidence="20" key="2">
    <citation type="submission" date="2025-08" db="UniProtKB">
        <authorList>
            <consortium name="Ensembl"/>
        </authorList>
    </citation>
    <scope>IDENTIFICATION</scope>
</reference>
<organism evidence="20">
    <name type="scientific">Capra hircus</name>
    <name type="common">Goat</name>
    <dbReference type="NCBI Taxonomy" id="9925"/>
    <lineage>
        <taxon>Eukaryota</taxon>
        <taxon>Metazoa</taxon>
        <taxon>Chordata</taxon>
        <taxon>Craniata</taxon>
        <taxon>Vertebrata</taxon>
        <taxon>Euteleostomi</taxon>
        <taxon>Mammalia</taxon>
        <taxon>Eutheria</taxon>
        <taxon>Laurasiatheria</taxon>
        <taxon>Artiodactyla</taxon>
        <taxon>Ruminantia</taxon>
        <taxon>Pecora</taxon>
        <taxon>Bovidae</taxon>
        <taxon>Caprinae</taxon>
        <taxon>Capra</taxon>
    </lineage>
</organism>
<name>A0A8C2PBQ8_CAPHI</name>
<evidence type="ECO:0000256" key="10">
    <source>
        <dbReference type="ARBA" id="ARBA00022989"/>
    </source>
</evidence>
<dbReference type="GO" id="GO:0005975">
    <property type="term" value="P:carbohydrate metabolic process"/>
    <property type="evidence" value="ECO:0007669"/>
    <property type="project" value="InterPro"/>
</dbReference>